<keyword evidence="2" id="KW-1185">Reference proteome</keyword>
<dbReference type="AlphaFoldDB" id="A0A183HEI7"/>
<reference evidence="1 2" key="2">
    <citation type="submission" date="2018-11" db="EMBL/GenBank/DDBJ databases">
        <authorList>
            <consortium name="Pathogen Informatics"/>
        </authorList>
    </citation>
    <scope>NUCLEOTIDE SEQUENCE [LARGE SCALE GENOMIC DNA]</scope>
</reference>
<proteinExistence type="predicted"/>
<evidence type="ECO:0000313" key="2">
    <source>
        <dbReference type="Proteomes" id="UP000267606"/>
    </source>
</evidence>
<sequence>MFVMSALELTVDDLMNVCTKLLDLIFPLFIEVLFNYGYNTNDFLIDFLQYYNCRPPYACNCIYEEKMTFPNLPVTNQKVWEYLLDEKRNNWRIVRLKTVEMDMPGQFMIITEGDRDCFGLAYKEIRVIVHENQLYAAKTLNIKFYVILVSHEKTDPLDESLQLNTNFKHDAKINGEFKKLEGLNENCNTNNYRKSTESATAQK</sequence>
<evidence type="ECO:0000313" key="1">
    <source>
        <dbReference type="EMBL" id="VDO44724.1"/>
    </source>
</evidence>
<dbReference type="EMBL" id="UZAJ01005324">
    <property type="protein sequence ID" value="VDO44724.1"/>
    <property type="molecule type" value="Genomic_DNA"/>
</dbReference>
<dbReference type="Proteomes" id="UP000267606">
    <property type="component" value="Unassembled WGS sequence"/>
</dbReference>
<name>A0A183HEI7_9BILA</name>
<accession>A0A183HEI7</accession>
<protein>
    <submittedName>
        <fullName evidence="1 3">Uncharacterized protein</fullName>
    </submittedName>
</protein>
<reference evidence="3" key="1">
    <citation type="submission" date="2016-06" db="UniProtKB">
        <authorList>
            <consortium name="WormBaseParasite"/>
        </authorList>
    </citation>
    <scope>IDENTIFICATION</scope>
</reference>
<evidence type="ECO:0000313" key="3">
    <source>
        <dbReference type="WBParaSite" id="OFLC_0000589801-mRNA-1"/>
    </source>
</evidence>
<organism evidence="3">
    <name type="scientific">Onchocerca flexuosa</name>
    <dbReference type="NCBI Taxonomy" id="387005"/>
    <lineage>
        <taxon>Eukaryota</taxon>
        <taxon>Metazoa</taxon>
        <taxon>Ecdysozoa</taxon>
        <taxon>Nematoda</taxon>
        <taxon>Chromadorea</taxon>
        <taxon>Rhabditida</taxon>
        <taxon>Spirurina</taxon>
        <taxon>Spiruromorpha</taxon>
        <taxon>Filarioidea</taxon>
        <taxon>Onchocercidae</taxon>
        <taxon>Onchocerca</taxon>
    </lineage>
</organism>
<gene>
    <name evidence="1" type="ORF">OFLC_LOCUS5898</name>
</gene>
<dbReference type="WBParaSite" id="OFLC_0000589801-mRNA-1">
    <property type="protein sequence ID" value="OFLC_0000589801-mRNA-1"/>
    <property type="gene ID" value="OFLC_0000589801"/>
</dbReference>